<dbReference type="AlphaFoldDB" id="A0A1I2G6A4"/>
<dbReference type="Pfam" id="PF20401">
    <property type="entry name" value="Rhomboid_2"/>
    <property type="match status" value="1"/>
</dbReference>
<reference evidence="2 3" key="1">
    <citation type="submission" date="2016-10" db="EMBL/GenBank/DDBJ databases">
        <authorList>
            <person name="de Groot N.N."/>
        </authorList>
    </citation>
    <scope>NUCLEOTIDE SEQUENCE [LARGE SCALE GENOMIC DNA]</scope>
    <source>
        <strain evidence="2 3">CGMCC 4.3510</strain>
    </source>
</reference>
<keyword evidence="1" id="KW-0812">Transmembrane</keyword>
<dbReference type="Proteomes" id="UP000199323">
    <property type="component" value="Unassembled WGS sequence"/>
</dbReference>
<keyword evidence="1" id="KW-0472">Membrane</keyword>
<dbReference type="RefSeq" id="WP_245796086.1">
    <property type="nucleotide sequence ID" value="NZ_FONG01000008.1"/>
</dbReference>
<proteinExistence type="predicted"/>
<sequence length="229" mass="25494">MHLRRFPRLRRAGRAVAAYVRSAPGTYIWLAVLFATTVVMHRMAPDRVDAFLRLRSTNIHNLSRHPLRALVRSALWIDGGKWLPYVVPYTVFHATAERWLGTKRWLAVVAVGHVLATYISEGVLLWAVRHGHAPRSAENTLDVGVSYGLASVEAVLTYAVVTPWRYVYGAGVLLFYGAALAEGRTFTDVGHFTSVLLGLACYPLTRGRPGRIDPAVAYRWLRGRFSPAG</sequence>
<dbReference type="STRING" id="380248.SAMN05216251_108270"/>
<feature type="transmembrane region" description="Helical" evidence="1">
    <location>
        <begin position="27"/>
        <end position="44"/>
    </location>
</feature>
<keyword evidence="1" id="KW-1133">Transmembrane helix</keyword>
<keyword evidence="3" id="KW-1185">Reference proteome</keyword>
<evidence type="ECO:0000313" key="2">
    <source>
        <dbReference type="EMBL" id="SFF12507.1"/>
    </source>
</evidence>
<dbReference type="InterPro" id="IPR046862">
    <property type="entry name" value="Rhomboid_2"/>
</dbReference>
<dbReference type="EMBL" id="FONG01000008">
    <property type="protein sequence ID" value="SFF12507.1"/>
    <property type="molecule type" value="Genomic_DNA"/>
</dbReference>
<feature type="transmembrane region" description="Helical" evidence="1">
    <location>
        <begin position="105"/>
        <end position="128"/>
    </location>
</feature>
<protein>
    <submittedName>
        <fullName evidence="2">Uncharacterized protein</fullName>
    </submittedName>
</protein>
<accession>A0A1I2G6A4</accession>
<name>A0A1I2G6A4_9ACTN</name>
<evidence type="ECO:0000256" key="1">
    <source>
        <dbReference type="SAM" id="Phobius"/>
    </source>
</evidence>
<organism evidence="2 3">
    <name type="scientific">Actinacidiphila alni</name>
    <dbReference type="NCBI Taxonomy" id="380248"/>
    <lineage>
        <taxon>Bacteria</taxon>
        <taxon>Bacillati</taxon>
        <taxon>Actinomycetota</taxon>
        <taxon>Actinomycetes</taxon>
        <taxon>Kitasatosporales</taxon>
        <taxon>Streptomycetaceae</taxon>
        <taxon>Actinacidiphila</taxon>
    </lineage>
</organism>
<gene>
    <name evidence="2" type="ORF">SAMN05216251_108270</name>
</gene>
<evidence type="ECO:0000313" key="3">
    <source>
        <dbReference type="Proteomes" id="UP000199323"/>
    </source>
</evidence>